<feature type="compositionally biased region" description="Basic and acidic residues" evidence="1">
    <location>
        <begin position="220"/>
        <end position="232"/>
    </location>
</feature>
<evidence type="ECO:0000256" key="1">
    <source>
        <dbReference type="SAM" id="MobiDB-lite"/>
    </source>
</evidence>
<feature type="compositionally biased region" description="Basic and acidic residues" evidence="1">
    <location>
        <begin position="195"/>
        <end position="206"/>
    </location>
</feature>
<feature type="compositionally biased region" description="Basic and acidic residues" evidence="1">
    <location>
        <begin position="258"/>
        <end position="273"/>
    </location>
</feature>
<gene>
    <name evidence="2" type="ORF">TSPGSL018_18268</name>
</gene>
<dbReference type="EMBL" id="GBEZ01008324">
    <property type="protein sequence ID" value="JAC77210.1"/>
    <property type="molecule type" value="Transcribed_RNA"/>
</dbReference>
<feature type="compositionally biased region" description="Polar residues" evidence="1">
    <location>
        <begin position="308"/>
        <end position="323"/>
    </location>
</feature>
<feature type="non-terminal residue" evidence="2">
    <location>
        <position position="1"/>
    </location>
</feature>
<feature type="region of interest" description="Disordered" evidence="1">
    <location>
        <begin position="35"/>
        <end position="71"/>
    </location>
</feature>
<feature type="compositionally biased region" description="Low complexity" evidence="1">
    <location>
        <begin position="152"/>
        <end position="176"/>
    </location>
</feature>
<feature type="region of interest" description="Disordered" evidence="1">
    <location>
        <begin position="140"/>
        <end position="368"/>
    </location>
</feature>
<name>A0A061S2U3_9CHLO</name>
<proteinExistence type="predicted"/>
<accession>A0A061S2U3</accession>
<evidence type="ECO:0000313" key="2">
    <source>
        <dbReference type="EMBL" id="JAC77210.1"/>
    </source>
</evidence>
<feature type="compositionally biased region" description="Basic and acidic residues" evidence="1">
    <location>
        <begin position="61"/>
        <end position="71"/>
    </location>
</feature>
<sequence length="368" mass="39362">GAAAGRLQSLLDGDARGILNARGLRPQLERALAALGREDGAGRRGPHAAGASDDDAGADPKVLEEHGEERARRCEARCRQLQEDARRLEEERARLAEELEAAGARADAEMRSARQRWDATKSGLEAKVLKLSKLLQKVVKQAQARREERGGTADLSSSDAAGDASLRTLTLTDSLSEAGQQAAAPPPAAEVPTGSDRELLGRRAREGAAQQPHASARLARGPEGHPQGDVRWPRFWSGAEGGSRDGTATRGGAGEVGGKWERAPLQHCREHGQGRTVYERSSAAGQPPLLGAETPTAHQDRLSASRGDGQQRSVGAGNRQRSPTGMRRSPLRAPSSKQQQNLASKKERMRSSSNSSRSLSARRLRQRA</sequence>
<organism evidence="2">
    <name type="scientific">Tetraselmis sp. GSL018</name>
    <dbReference type="NCBI Taxonomy" id="582737"/>
    <lineage>
        <taxon>Eukaryota</taxon>
        <taxon>Viridiplantae</taxon>
        <taxon>Chlorophyta</taxon>
        <taxon>core chlorophytes</taxon>
        <taxon>Chlorodendrophyceae</taxon>
        <taxon>Chlorodendrales</taxon>
        <taxon>Chlorodendraceae</taxon>
        <taxon>Tetraselmis</taxon>
    </lineage>
</organism>
<reference evidence="2" key="1">
    <citation type="submission" date="2014-05" db="EMBL/GenBank/DDBJ databases">
        <title>The transcriptome of the halophilic microalga Tetraselmis sp. GSL018 isolated from the Great Salt Lake, Utah.</title>
        <authorList>
            <person name="Jinkerson R.E."/>
            <person name="D'Adamo S."/>
            <person name="Posewitz M.C."/>
        </authorList>
    </citation>
    <scope>NUCLEOTIDE SEQUENCE</scope>
    <source>
        <strain evidence="2">GSL018</strain>
    </source>
</reference>
<protein>
    <submittedName>
        <fullName evidence="2">Uncharacterized protein</fullName>
    </submittedName>
</protein>
<dbReference type="AlphaFoldDB" id="A0A061S2U3"/>